<dbReference type="Proteomes" id="UP000070133">
    <property type="component" value="Unassembled WGS sequence"/>
</dbReference>
<dbReference type="EMBL" id="LFZN01000004">
    <property type="protein sequence ID" value="KXT06757.1"/>
    <property type="molecule type" value="Genomic_DNA"/>
</dbReference>
<sequence length="57" mass="6356">MSCEKRKHDETKDSMSNMREATLANITDFTSKSTSNFSPAPTLILDPNPQPTILCKL</sequence>
<gene>
    <name evidence="1" type="ORF">AC578_7340</name>
</gene>
<protein>
    <submittedName>
        <fullName evidence="1">Uncharacterized protein</fullName>
    </submittedName>
</protein>
<keyword evidence="2" id="KW-1185">Reference proteome</keyword>
<name>A0A139HWE6_9PEZI</name>
<reference evidence="1 2" key="1">
    <citation type="submission" date="2015-07" db="EMBL/GenBank/DDBJ databases">
        <title>Comparative genomics of the Sigatoka disease complex on banana suggests a link between parallel evolutionary changes in Pseudocercospora fijiensis and Pseudocercospora eumusae and increased virulence on the banana host.</title>
        <authorList>
            <person name="Chang T.-C."/>
            <person name="Salvucci A."/>
            <person name="Crous P.W."/>
            <person name="Stergiopoulos I."/>
        </authorList>
    </citation>
    <scope>NUCLEOTIDE SEQUENCE [LARGE SCALE GENOMIC DNA]</scope>
    <source>
        <strain evidence="1 2">CBS 114824</strain>
    </source>
</reference>
<proteinExistence type="predicted"/>
<comment type="caution">
    <text evidence="1">The sequence shown here is derived from an EMBL/GenBank/DDBJ whole genome shotgun (WGS) entry which is preliminary data.</text>
</comment>
<evidence type="ECO:0000313" key="2">
    <source>
        <dbReference type="Proteomes" id="UP000070133"/>
    </source>
</evidence>
<dbReference type="AlphaFoldDB" id="A0A139HWE6"/>
<evidence type="ECO:0000313" key="1">
    <source>
        <dbReference type="EMBL" id="KXT06757.1"/>
    </source>
</evidence>
<organism evidence="1 2">
    <name type="scientific">Pseudocercospora eumusae</name>
    <dbReference type="NCBI Taxonomy" id="321146"/>
    <lineage>
        <taxon>Eukaryota</taxon>
        <taxon>Fungi</taxon>
        <taxon>Dikarya</taxon>
        <taxon>Ascomycota</taxon>
        <taxon>Pezizomycotina</taxon>
        <taxon>Dothideomycetes</taxon>
        <taxon>Dothideomycetidae</taxon>
        <taxon>Mycosphaerellales</taxon>
        <taxon>Mycosphaerellaceae</taxon>
        <taxon>Pseudocercospora</taxon>
    </lineage>
</organism>
<accession>A0A139HWE6</accession>